<dbReference type="CDD" id="cd03468">
    <property type="entry name" value="PolY_like"/>
    <property type="match status" value="1"/>
</dbReference>
<evidence type="ECO:0000256" key="1">
    <source>
        <dbReference type="ARBA" id="ARBA00010945"/>
    </source>
</evidence>
<comment type="similarity">
    <text evidence="1">Belongs to the DNA polymerase type-Y family.</text>
</comment>
<evidence type="ECO:0000256" key="2">
    <source>
        <dbReference type="ARBA" id="ARBA00022763"/>
    </source>
</evidence>
<evidence type="ECO:0000313" key="5">
    <source>
        <dbReference type="EMBL" id="MBS9721617.1"/>
    </source>
</evidence>
<protein>
    <submittedName>
        <fullName evidence="5">DNA polymerase Y family protein</fullName>
    </submittedName>
</protein>
<dbReference type="Gene3D" id="3.40.1170.60">
    <property type="match status" value="1"/>
</dbReference>
<dbReference type="InterPro" id="IPR001126">
    <property type="entry name" value="UmuC"/>
</dbReference>
<sequence>MNAVSNSAQQTRLQPKHSQRFLALWFPRLSTDRIWRKRLGKSWASRRNSDGPPLVVSRRQDNAQRIAALDTKAEALKLRIGQGIAEARAMHPDLDIVEEDVEGDRRLLDALADWCDRYTPLVAMDWPDGLYLDITGCAHLFGGEVALMEDARRRLREQGFDVRGGLAATPGTAYALARFDSGAIIEQGDEAQALAPFPLSALRIAPDTRHGLESVGLRVVGAVMAAPRAPLAKRFGKELLLRIDQAVGRVEESITPRRPVPDLSVERRFFEPIGTIEDIEQLVLTLSTTLQPALAQRGEGATALELALFRVDGTVFRLRVRTARPLRDPKLIRILFREKLSATSESLDPGYGFDLLRLSVLTAQPFAEVQSDLMKEGDEEVQTIALLADRVEARLGRQVVVHPVEIASHIPERAIAYAPGAATPVDEEDDVQPASTFTRPLRLLRQPEPVDVTAEVPEGPPAHFRWRRMHHRIVRAEGPERMIPEWWHDEKGETRDYFRVEDGEGHRYWLFRQGLYEGEPRLAPLMKEKMEEEERRRTGKSIKAEDPNPAKDEDDDSLPAAPPPMPRWYMHGIFA</sequence>
<keyword evidence="2" id="KW-0227">DNA damage</keyword>
<accession>A0ABS5S114</accession>
<organism evidence="5 6">
    <name type="scientific">Tianweitania aestuarii</name>
    <dbReference type="NCBI Taxonomy" id="2814886"/>
    <lineage>
        <taxon>Bacteria</taxon>
        <taxon>Pseudomonadati</taxon>
        <taxon>Pseudomonadota</taxon>
        <taxon>Alphaproteobacteria</taxon>
        <taxon>Hyphomicrobiales</taxon>
        <taxon>Phyllobacteriaceae</taxon>
        <taxon>Tianweitania</taxon>
    </lineage>
</organism>
<dbReference type="PANTHER" id="PTHR35369:SF2">
    <property type="entry name" value="BLR3025 PROTEIN"/>
    <property type="match status" value="1"/>
</dbReference>
<evidence type="ECO:0000256" key="3">
    <source>
        <dbReference type="SAM" id="MobiDB-lite"/>
    </source>
</evidence>
<dbReference type="PANTHER" id="PTHR35369">
    <property type="entry name" value="BLR3025 PROTEIN-RELATED"/>
    <property type="match status" value="1"/>
</dbReference>
<keyword evidence="6" id="KW-1185">Reference proteome</keyword>
<dbReference type="SUPFAM" id="SSF56672">
    <property type="entry name" value="DNA/RNA polymerases"/>
    <property type="match status" value="1"/>
</dbReference>
<comment type="caution">
    <text evidence="5">The sequence shown here is derived from an EMBL/GenBank/DDBJ whole genome shotgun (WGS) entry which is preliminary data.</text>
</comment>
<reference evidence="5 6" key="1">
    <citation type="submission" date="2021-03" db="EMBL/GenBank/DDBJ databases">
        <title>Tianweitania aestuarii sp. nov., isolated from a tidal flat.</title>
        <authorList>
            <person name="Park S."/>
            <person name="Yoon J.-H."/>
        </authorList>
    </citation>
    <scope>NUCLEOTIDE SEQUENCE [LARGE SCALE GENOMIC DNA]</scope>
    <source>
        <strain evidence="5 6">BSSL-BM11</strain>
    </source>
</reference>
<proteinExistence type="inferred from homology"/>
<dbReference type="EMBL" id="JAFMNX010000003">
    <property type="protein sequence ID" value="MBS9721617.1"/>
    <property type="molecule type" value="Genomic_DNA"/>
</dbReference>
<dbReference type="Gene3D" id="3.30.70.270">
    <property type="match status" value="1"/>
</dbReference>
<dbReference type="InterPro" id="IPR050356">
    <property type="entry name" value="SulA_CellDiv_inhibitor"/>
</dbReference>
<dbReference type="InterPro" id="IPR043128">
    <property type="entry name" value="Rev_trsase/Diguanyl_cyclase"/>
</dbReference>
<name>A0ABS5S114_9HYPH</name>
<gene>
    <name evidence="5" type="ORF">JYU29_13085</name>
</gene>
<feature type="region of interest" description="Disordered" evidence="3">
    <location>
        <begin position="527"/>
        <end position="575"/>
    </location>
</feature>
<evidence type="ECO:0000313" key="6">
    <source>
        <dbReference type="Proteomes" id="UP001297272"/>
    </source>
</evidence>
<dbReference type="InterPro" id="IPR043502">
    <property type="entry name" value="DNA/RNA_pol_sf"/>
</dbReference>
<feature type="compositionally biased region" description="Basic and acidic residues" evidence="3">
    <location>
        <begin position="527"/>
        <end position="551"/>
    </location>
</feature>
<dbReference type="Proteomes" id="UP001297272">
    <property type="component" value="Unassembled WGS sequence"/>
</dbReference>
<dbReference type="Pfam" id="PF00817">
    <property type="entry name" value="IMS"/>
    <property type="match status" value="1"/>
</dbReference>
<evidence type="ECO:0000259" key="4">
    <source>
        <dbReference type="Pfam" id="PF00817"/>
    </source>
</evidence>
<feature type="domain" description="UmuC" evidence="4">
    <location>
        <begin position="50"/>
        <end position="173"/>
    </location>
</feature>